<proteinExistence type="predicted"/>
<protein>
    <recommendedName>
        <fullName evidence="1">FAR1 domain-containing protein</fullName>
    </recommendedName>
</protein>
<evidence type="ECO:0000313" key="2">
    <source>
        <dbReference type="EMBL" id="KAK3194507.1"/>
    </source>
</evidence>
<gene>
    <name evidence="2" type="ORF">Dsin_025817</name>
</gene>
<organism evidence="2 3">
    <name type="scientific">Dipteronia sinensis</name>
    <dbReference type="NCBI Taxonomy" id="43782"/>
    <lineage>
        <taxon>Eukaryota</taxon>
        <taxon>Viridiplantae</taxon>
        <taxon>Streptophyta</taxon>
        <taxon>Embryophyta</taxon>
        <taxon>Tracheophyta</taxon>
        <taxon>Spermatophyta</taxon>
        <taxon>Magnoliopsida</taxon>
        <taxon>eudicotyledons</taxon>
        <taxon>Gunneridae</taxon>
        <taxon>Pentapetalae</taxon>
        <taxon>rosids</taxon>
        <taxon>malvids</taxon>
        <taxon>Sapindales</taxon>
        <taxon>Sapindaceae</taxon>
        <taxon>Hippocastanoideae</taxon>
        <taxon>Acereae</taxon>
        <taxon>Dipteronia</taxon>
    </lineage>
</organism>
<dbReference type="AlphaFoldDB" id="A0AAE0DXB4"/>
<accession>A0AAE0DXB4</accession>
<reference evidence="2" key="1">
    <citation type="journal article" date="2023" name="Plant J.">
        <title>Genome sequences and population genomics provide insights into the demographic history, inbreeding, and mutation load of two 'living fossil' tree species of Dipteronia.</title>
        <authorList>
            <person name="Feng Y."/>
            <person name="Comes H.P."/>
            <person name="Chen J."/>
            <person name="Zhu S."/>
            <person name="Lu R."/>
            <person name="Zhang X."/>
            <person name="Li P."/>
            <person name="Qiu J."/>
            <person name="Olsen K.M."/>
            <person name="Qiu Y."/>
        </authorList>
    </citation>
    <scope>NUCLEOTIDE SEQUENCE</scope>
    <source>
        <strain evidence="2">NBL</strain>
    </source>
</reference>
<dbReference type="PANTHER" id="PTHR46328:SF38">
    <property type="entry name" value="FAR1 DNA-BINDING DOMAIN PROTEIN"/>
    <property type="match status" value="1"/>
</dbReference>
<dbReference type="InterPro" id="IPR004330">
    <property type="entry name" value="FAR1_DNA_bnd_dom"/>
</dbReference>
<dbReference type="PANTHER" id="PTHR46328">
    <property type="entry name" value="FAR-RED IMPAIRED RESPONSIVE (FAR1) FAMILY PROTEIN-RELATED"/>
    <property type="match status" value="1"/>
</dbReference>
<comment type="caution">
    <text evidence="2">The sequence shown here is derived from an EMBL/GenBank/DDBJ whole genome shotgun (WGS) entry which is preliminary data.</text>
</comment>
<feature type="domain" description="FAR1" evidence="1">
    <location>
        <begin position="26"/>
        <end position="113"/>
    </location>
</feature>
<sequence>MYIPQVSDDHKPKLGQEFLSLDEVREFYNAYAKETDFSVRMNSSKRSMRSNEILHKEYVCLKEGTASIGEICERKRRRGTTREGCNANLTTVKSKSEGYVVKQFVKGHTHTLTTP</sequence>
<evidence type="ECO:0000313" key="3">
    <source>
        <dbReference type="Proteomes" id="UP001281410"/>
    </source>
</evidence>
<dbReference type="Pfam" id="PF03101">
    <property type="entry name" value="FAR1"/>
    <property type="match status" value="1"/>
</dbReference>
<dbReference type="EMBL" id="JANJYJ010000008">
    <property type="protein sequence ID" value="KAK3194507.1"/>
    <property type="molecule type" value="Genomic_DNA"/>
</dbReference>
<dbReference type="Proteomes" id="UP001281410">
    <property type="component" value="Unassembled WGS sequence"/>
</dbReference>
<keyword evidence="3" id="KW-1185">Reference proteome</keyword>
<name>A0AAE0DXB4_9ROSI</name>
<evidence type="ECO:0000259" key="1">
    <source>
        <dbReference type="Pfam" id="PF03101"/>
    </source>
</evidence>